<evidence type="ECO:0000256" key="1">
    <source>
        <dbReference type="SAM" id="Phobius"/>
    </source>
</evidence>
<accession>A0AAF3FMD2</accession>
<evidence type="ECO:0000313" key="3">
    <source>
        <dbReference type="WBParaSite" id="MBELARI_LOCUS7809"/>
    </source>
</evidence>
<proteinExistence type="predicted"/>
<reference evidence="3" key="1">
    <citation type="submission" date="2024-02" db="UniProtKB">
        <authorList>
            <consortium name="WormBaseParasite"/>
        </authorList>
    </citation>
    <scope>IDENTIFICATION</scope>
</reference>
<protein>
    <submittedName>
        <fullName evidence="3">Uncharacterized protein</fullName>
    </submittedName>
</protein>
<dbReference type="Proteomes" id="UP000887575">
    <property type="component" value="Unassembled WGS sequence"/>
</dbReference>
<keyword evidence="1" id="KW-1133">Transmembrane helix</keyword>
<sequence>MFAETTTKATRPPITTTTTVLPTTIATFRSWCNDQIGAIQIAAGCPFTVKEKSWDGIAGSIITWIITFILLLAIGYFAGRSCFRCLSQACRKKGKASLVNRIGENGMSVP</sequence>
<organism evidence="2 3">
    <name type="scientific">Mesorhabditis belari</name>
    <dbReference type="NCBI Taxonomy" id="2138241"/>
    <lineage>
        <taxon>Eukaryota</taxon>
        <taxon>Metazoa</taxon>
        <taxon>Ecdysozoa</taxon>
        <taxon>Nematoda</taxon>
        <taxon>Chromadorea</taxon>
        <taxon>Rhabditida</taxon>
        <taxon>Rhabditina</taxon>
        <taxon>Rhabditomorpha</taxon>
        <taxon>Rhabditoidea</taxon>
        <taxon>Rhabditidae</taxon>
        <taxon>Mesorhabditinae</taxon>
        <taxon>Mesorhabditis</taxon>
    </lineage>
</organism>
<evidence type="ECO:0000313" key="2">
    <source>
        <dbReference type="Proteomes" id="UP000887575"/>
    </source>
</evidence>
<dbReference type="WBParaSite" id="MBELARI_LOCUS7809">
    <property type="protein sequence ID" value="MBELARI_LOCUS7809"/>
    <property type="gene ID" value="MBELARI_LOCUS7809"/>
</dbReference>
<keyword evidence="1" id="KW-0472">Membrane</keyword>
<keyword evidence="1" id="KW-0812">Transmembrane</keyword>
<name>A0AAF3FMD2_9BILA</name>
<keyword evidence="2" id="KW-1185">Reference proteome</keyword>
<dbReference type="AlphaFoldDB" id="A0AAF3FMD2"/>
<feature type="transmembrane region" description="Helical" evidence="1">
    <location>
        <begin position="57"/>
        <end position="78"/>
    </location>
</feature>